<dbReference type="AlphaFoldDB" id="A0A9Q0N8L3"/>
<comment type="caution">
    <text evidence="4">The sequence shown here is derived from an EMBL/GenBank/DDBJ whole genome shotgun (WGS) entry which is preliminary data.</text>
</comment>
<name>A0A9Q0N8L3_9DIPT</name>
<dbReference type="Pfam" id="PF00722">
    <property type="entry name" value="Glyco_hydro_16"/>
    <property type="match status" value="1"/>
</dbReference>
<dbReference type="PROSITE" id="PS51762">
    <property type="entry name" value="GH16_2"/>
    <property type="match status" value="1"/>
</dbReference>
<dbReference type="InterPro" id="IPR000757">
    <property type="entry name" value="Beta-glucanase-like"/>
</dbReference>
<dbReference type="SUPFAM" id="SSF49899">
    <property type="entry name" value="Concanavalin A-like lectins/glucanases"/>
    <property type="match status" value="1"/>
</dbReference>
<dbReference type="Proteomes" id="UP001151699">
    <property type="component" value="Chromosome A"/>
</dbReference>
<evidence type="ECO:0000259" key="3">
    <source>
        <dbReference type="PROSITE" id="PS51762"/>
    </source>
</evidence>
<evidence type="ECO:0000313" key="5">
    <source>
        <dbReference type="Proteomes" id="UP001151699"/>
    </source>
</evidence>
<dbReference type="PANTHER" id="PTHR10963:SF55">
    <property type="entry name" value="GLYCOSIDE HYDROLASE FAMILY 16 PROTEIN"/>
    <property type="match status" value="1"/>
</dbReference>
<dbReference type="PANTHER" id="PTHR10963">
    <property type="entry name" value="GLYCOSYL HYDROLASE-RELATED"/>
    <property type="match status" value="1"/>
</dbReference>
<feature type="chain" id="PRO_5040221777" evidence="2">
    <location>
        <begin position="19"/>
        <end position="389"/>
    </location>
</feature>
<dbReference type="EMBL" id="WJQU01000001">
    <property type="protein sequence ID" value="KAJ6645538.1"/>
    <property type="molecule type" value="Genomic_DNA"/>
</dbReference>
<feature type="domain" description="GH16" evidence="3">
    <location>
        <begin position="32"/>
        <end position="389"/>
    </location>
</feature>
<dbReference type="GO" id="GO:0004553">
    <property type="term" value="F:hydrolase activity, hydrolyzing O-glycosyl compounds"/>
    <property type="evidence" value="ECO:0007669"/>
    <property type="project" value="InterPro"/>
</dbReference>
<evidence type="ECO:0000256" key="2">
    <source>
        <dbReference type="SAM" id="SignalP"/>
    </source>
</evidence>
<evidence type="ECO:0000256" key="1">
    <source>
        <dbReference type="ARBA" id="ARBA00006865"/>
    </source>
</evidence>
<gene>
    <name evidence="4" type="primary">BGBP_6</name>
    <name evidence="4" type="ORF">Bhyg_00744</name>
</gene>
<evidence type="ECO:0000313" key="4">
    <source>
        <dbReference type="EMBL" id="KAJ6645538.1"/>
    </source>
</evidence>
<feature type="signal peptide" evidence="2">
    <location>
        <begin position="1"/>
        <end position="18"/>
    </location>
</feature>
<dbReference type="InterPro" id="IPR013320">
    <property type="entry name" value="ConA-like_dom_sf"/>
</dbReference>
<dbReference type="Gene3D" id="2.60.120.200">
    <property type="match status" value="1"/>
</dbReference>
<dbReference type="CDD" id="cd08024">
    <property type="entry name" value="GH16_CCF"/>
    <property type="match status" value="1"/>
</dbReference>
<proteinExistence type="inferred from homology"/>
<comment type="similarity">
    <text evidence="1">Belongs to the glycosyl hydrolase 16 family.</text>
</comment>
<organism evidence="4 5">
    <name type="scientific">Pseudolycoriella hygida</name>
    <dbReference type="NCBI Taxonomy" id="35572"/>
    <lineage>
        <taxon>Eukaryota</taxon>
        <taxon>Metazoa</taxon>
        <taxon>Ecdysozoa</taxon>
        <taxon>Arthropoda</taxon>
        <taxon>Hexapoda</taxon>
        <taxon>Insecta</taxon>
        <taxon>Pterygota</taxon>
        <taxon>Neoptera</taxon>
        <taxon>Endopterygota</taxon>
        <taxon>Diptera</taxon>
        <taxon>Nematocera</taxon>
        <taxon>Sciaroidea</taxon>
        <taxon>Sciaridae</taxon>
        <taxon>Pseudolycoriella</taxon>
    </lineage>
</organism>
<reference evidence="4" key="1">
    <citation type="submission" date="2022-07" db="EMBL/GenBank/DDBJ databases">
        <authorList>
            <person name="Trinca V."/>
            <person name="Uliana J.V.C."/>
            <person name="Torres T.T."/>
            <person name="Ward R.J."/>
            <person name="Monesi N."/>
        </authorList>
    </citation>
    <scope>NUCLEOTIDE SEQUENCE</scope>
    <source>
        <strain evidence="4">HSMRA1968</strain>
        <tissue evidence="4">Whole embryos</tissue>
    </source>
</reference>
<protein>
    <submittedName>
        <fullName evidence="4">Beta-1,3-glucan-binding protein</fullName>
    </submittedName>
</protein>
<dbReference type="OrthoDB" id="4781at2759"/>
<accession>A0A9Q0N8L3</accession>
<keyword evidence="5" id="KW-1185">Reference proteome</keyword>
<dbReference type="GO" id="GO:0005975">
    <property type="term" value="P:carbohydrate metabolic process"/>
    <property type="evidence" value="ECO:0007669"/>
    <property type="project" value="InterPro"/>
</dbReference>
<dbReference type="InterPro" id="IPR050546">
    <property type="entry name" value="Glycosyl_Hydrlase_16"/>
</dbReference>
<sequence length="389" mass="43026">MNIFTVYCVAVVICSASAIGPIGSFGIGSLGKVPKCEPSPTTTSGLYGTHTGAYCSGDIIFEDTFDKLDLKKWEHENTLGGDGNFEFQWYTNNRSISFCEEGHLFVKPSLTSDMFGEAFLLHGSLNLHGASPSDHCYFGCERTGSRHSILNPVRSASLRTVNSFSFKYGKVEVNAKLPTGDWLWSGISLMPRDNYYGAWPSSGEISLIESRGNRELIQSGINIGAEQIASTLHFGPFPTQNAYRTTYFPRNSPTGNAWSNDFHRYGMEWTPEKIIFSVDDVEIGTVIANAGFWDRGNFDVNAPGLANPWMHSTKMAPFDQEFYLILNLAVGGNTNFPDDSVNPGGKPWVNTSPTSMTSFWEGKNQWLPTWNVESSDAAFVIDYVRVRAL</sequence>
<keyword evidence="2" id="KW-0732">Signal</keyword>